<sequence>MAALIPLRTSKVNRILIPEEMNVELTETEEKICELLDQCTEHLRKTKGIHTECRIAGGWVRDKLLGSQSNDIDVALTDIMGYAFAEHLAEFAQAEGMTVGSIGKIAQNPDQSKHLETATFRILDRDIDLVNLRSEEYASASRIPTGVGLDDLKNAVVRTPLSPKETFIDDPLRVLRCIRFASRFGFDIVPEIVAAVQDPEIKEALVSKVARERAGEELSKMVKGRDPLRSIQLITSLGLYSSIFSGFPPNVIETFSDNPRSEATALKAASILQTLLANVGTDLPPLHPTFFKVLESDVTCKPRLFLAAVLSPYAGIIYRDHKGKELPVVEYVIRECLKLGSQNHFLDGIPALFSACNVLRNPDPSDQRLKTPSERAAVGLLLREKSVHNVHTGSHWTSSLLFSLVQELVSFCNDVEQGLTGEYSPHAMCLTCAYHRGAAEDAIKTIRLYNTFIQRVEELGLFETVDAKPLLDGREVSSALDARPGPWTGAVLAKVVVWQLENPQGTKDDCLTWLKGEREQGNIEVANNRPPDSKPVKKARTRK</sequence>
<dbReference type="PANTHER" id="PTHR13734:SF5">
    <property type="entry name" value="CCA TRNA NUCLEOTIDYLTRANSFERASE, MITOCHONDRIAL"/>
    <property type="match status" value="1"/>
</dbReference>
<evidence type="ECO:0000256" key="6">
    <source>
        <dbReference type="SAM" id="MobiDB-lite"/>
    </source>
</evidence>
<comment type="similarity">
    <text evidence="1 5">Belongs to the tRNA nucleotidyltransferase/poly(A) polymerase family.</text>
</comment>
<evidence type="ECO:0000256" key="4">
    <source>
        <dbReference type="ARBA" id="ARBA00022884"/>
    </source>
</evidence>
<protein>
    <submittedName>
        <fullName evidence="9">CCA tRNA nucleotidyltransferase, mitochondrial</fullName>
        <ecNumber evidence="9">2.7.7.72</ecNumber>
    </submittedName>
</protein>
<accession>A0ABR2ZR91</accession>
<keyword evidence="10" id="KW-1185">Reference proteome</keyword>
<evidence type="ECO:0000256" key="3">
    <source>
        <dbReference type="ARBA" id="ARBA00022741"/>
    </source>
</evidence>
<dbReference type="EC" id="2.7.7.72" evidence="9"/>
<dbReference type="SUPFAM" id="SSF81891">
    <property type="entry name" value="Poly A polymerase C-terminal region-like"/>
    <property type="match status" value="1"/>
</dbReference>
<dbReference type="Pfam" id="PF12627">
    <property type="entry name" value="PolyA_pol_RNAbd"/>
    <property type="match status" value="1"/>
</dbReference>
<organism evidence="9 10">
    <name type="scientific">Marasmius tenuissimus</name>
    <dbReference type="NCBI Taxonomy" id="585030"/>
    <lineage>
        <taxon>Eukaryota</taxon>
        <taxon>Fungi</taxon>
        <taxon>Dikarya</taxon>
        <taxon>Basidiomycota</taxon>
        <taxon>Agaricomycotina</taxon>
        <taxon>Agaricomycetes</taxon>
        <taxon>Agaricomycetidae</taxon>
        <taxon>Agaricales</taxon>
        <taxon>Marasmiineae</taxon>
        <taxon>Marasmiaceae</taxon>
        <taxon>Marasmius</taxon>
    </lineage>
</organism>
<dbReference type="Proteomes" id="UP001437256">
    <property type="component" value="Unassembled WGS sequence"/>
</dbReference>
<evidence type="ECO:0000256" key="1">
    <source>
        <dbReference type="ARBA" id="ARBA00007265"/>
    </source>
</evidence>
<name>A0ABR2ZR91_9AGAR</name>
<dbReference type="InterPro" id="IPR043519">
    <property type="entry name" value="NT_sf"/>
</dbReference>
<evidence type="ECO:0000256" key="5">
    <source>
        <dbReference type="RuleBase" id="RU003953"/>
    </source>
</evidence>
<keyword evidence="3" id="KW-0547">Nucleotide-binding</keyword>
<feature type="domain" description="tRNA nucleotidyltransferase/poly(A) polymerase RNA and SrmB- binding" evidence="8">
    <location>
        <begin position="185"/>
        <end position="246"/>
    </location>
</feature>
<dbReference type="InterPro" id="IPR032828">
    <property type="entry name" value="PolyA_RNA-bd"/>
</dbReference>
<feature type="region of interest" description="Disordered" evidence="6">
    <location>
        <begin position="521"/>
        <end position="543"/>
    </location>
</feature>
<dbReference type="GO" id="GO:0004810">
    <property type="term" value="F:CCA tRNA nucleotidyltransferase activity"/>
    <property type="evidence" value="ECO:0007669"/>
    <property type="project" value="UniProtKB-EC"/>
</dbReference>
<evidence type="ECO:0000313" key="9">
    <source>
        <dbReference type="EMBL" id="KAL0063243.1"/>
    </source>
</evidence>
<feature type="domain" description="Poly A polymerase head" evidence="7">
    <location>
        <begin position="53"/>
        <end position="139"/>
    </location>
</feature>
<keyword evidence="4 5" id="KW-0694">RNA-binding</keyword>
<reference evidence="9 10" key="1">
    <citation type="submission" date="2024-05" db="EMBL/GenBank/DDBJ databases">
        <title>A draft genome resource for the thread blight pathogen Marasmius tenuissimus strain MS-2.</title>
        <authorList>
            <person name="Yulfo-Soto G.E."/>
            <person name="Baruah I.K."/>
            <person name="Amoako-Attah I."/>
            <person name="Bukari Y."/>
            <person name="Meinhardt L.W."/>
            <person name="Bailey B.A."/>
            <person name="Cohen S.P."/>
        </authorList>
    </citation>
    <scope>NUCLEOTIDE SEQUENCE [LARGE SCALE GENOMIC DNA]</scope>
    <source>
        <strain evidence="9 10">MS-2</strain>
    </source>
</reference>
<evidence type="ECO:0000259" key="7">
    <source>
        <dbReference type="Pfam" id="PF01743"/>
    </source>
</evidence>
<evidence type="ECO:0000259" key="8">
    <source>
        <dbReference type="Pfam" id="PF12627"/>
    </source>
</evidence>
<comment type="caution">
    <text evidence="9">The sequence shown here is derived from an EMBL/GenBank/DDBJ whole genome shotgun (WGS) entry which is preliminary data.</text>
</comment>
<proteinExistence type="inferred from homology"/>
<evidence type="ECO:0000256" key="2">
    <source>
        <dbReference type="ARBA" id="ARBA00022679"/>
    </source>
</evidence>
<dbReference type="EMBL" id="JBBXMP010000085">
    <property type="protein sequence ID" value="KAL0063243.1"/>
    <property type="molecule type" value="Genomic_DNA"/>
</dbReference>
<evidence type="ECO:0000313" key="10">
    <source>
        <dbReference type="Proteomes" id="UP001437256"/>
    </source>
</evidence>
<dbReference type="Gene3D" id="1.10.3090.10">
    <property type="entry name" value="cca-adding enzyme, domain 2"/>
    <property type="match status" value="1"/>
</dbReference>
<keyword evidence="9" id="KW-0548">Nucleotidyltransferase</keyword>
<dbReference type="Gene3D" id="3.30.460.10">
    <property type="entry name" value="Beta Polymerase, domain 2"/>
    <property type="match status" value="1"/>
</dbReference>
<dbReference type="InterPro" id="IPR002646">
    <property type="entry name" value="PolA_pol_head_dom"/>
</dbReference>
<dbReference type="PANTHER" id="PTHR13734">
    <property type="entry name" value="TRNA-NUCLEOTIDYLTRANSFERASE"/>
    <property type="match status" value="1"/>
</dbReference>
<gene>
    <name evidence="9" type="primary">CCA1</name>
    <name evidence="9" type="ORF">AAF712_009845</name>
</gene>
<dbReference type="SUPFAM" id="SSF81301">
    <property type="entry name" value="Nucleotidyltransferase"/>
    <property type="match status" value="1"/>
</dbReference>
<dbReference type="Pfam" id="PF01743">
    <property type="entry name" value="PolyA_pol"/>
    <property type="match status" value="1"/>
</dbReference>
<keyword evidence="2 5" id="KW-0808">Transferase</keyword>